<dbReference type="GO" id="GO:0008289">
    <property type="term" value="F:lipid binding"/>
    <property type="evidence" value="ECO:0007669"/>
    <property type="project" value="InterPro"/>
</dbReference>
<keyword evidence="2" id="KW-1015">Disulfide bond</keyword>
<feature type="chain" id="PRO_5040436765" description="Lipid-binding serum glycoprotein C-terminal domain-containing protein" evidence="3">
    <location>
        <begin position="18"/>
        <end position="479"/>
    </location>
</feature>
<reference evidence="6" key="1">
    <citation type="submission" date="2022-11" db="EMBL/GenBank/DDBJ databases">
        <authorList>
            <person name="Kikuchi T."/>
        </authorList>
    </citation>
    <scope>NUCLEOTIDE SEQUENCE</scope>
    <source>
        <strain evidence="6">PS1010</strain>
    </source>
</reference>
<evidence type="ECO:0000259" key="5">
    <source>
        <dbReference type="SMART" id="SM00329"/>
    </source>
</evidence>
<comment type="similarity">
    <text evidence="1">Belongs to the BPI/LBP/Plunc superfamily. BPI/LBP family.</text>
</comment>
<dbReference type="InterPro" id="IPR017942">
    <property type="entry name" value="Lipid-bd_serum_glycop_N"/>
</dbReference>
<dbReference type="OrthoDB" id="5857016at2759"/>
<dbReference type="InterPro" id="IPR017943">
    <property type="entry name" value="Bactericidal_perm-incr_a/b_dom"/>
</dbReference>
<dbReference type="Pfam" id="PF01273">
    <property type="entry name" value="LBP_BPI_CETP"/>
    <property type="match status" value="1"/>
</dbReference>
<dbReference type="EMBL" id="CANHGI010000003">
    <property type="protein sequence ID" value="CAI5445554.1"/>
    <property type="molecule type" value="Genomic_DNA"/>
</dbReference>
<evidence type="ECO:0000259" key="4">
    <source>
        <dbReference type="SMART" id="SM00328"/>
    </source>
</evidence>
<evidence type="ECO:0000256" key="3">
    <source>
        <dbReference type="SAM" id="SignalP"/>
    </source>
</evidence>
<keyword evidence="3" id="KW-0732">Signal</keyword>
<dbReference type="InterPro" id="IPR032942">
    <property type="entry name" value="BPI/LBP/Plunc"/>
</dbReference>
<dbReference type="SMART" id="SM00328">
    <property type="entry name" value="BPI1"/>
    <property type="match status" value="1"/>
</dbReference>
<feature type="domain" description="Lipid-binding serum glycoprotein C-terminal" evidence="5">
    <location>
        <begin position="265"/>
        <end position="474"/>
    </location>
</feature>
<dbReference type="Gene3D" id="3.15.10.10">
    <property type="entry name" value="Bactericidal permeability-increasing protein, domain 1"/>
    <property type="match status" value="1"/>
</dbReference>
<dbReference type="Pfam" id="PF02886">
    <property type="entry name" value="LBP_BPI_CETP_C"/>
    <property type="match status" value="1"/>
</dbReference>
<gene>
    <name evidence="6" type="ORF">CAMP_LOCUS8191</name>
</gene>
<dbReference type="PANTHER" id="PTHR10504:SF145">
    <property type="entry name" value="PROTEIN CBG15266"/>
    <property type="match status" value="1"/>
</dbReference>
<evidence type="ECO:0000256" key="1">
    <source>
        <dbReference type="ARBA" id="ARBA00007292"/>
    </source>
</evidence>
<dbReference type="Proteomes" id="UP001152747">
    <property type="component" value="Unassembled WGS sequence"/>
</dbReference>
<dbReference type="CDD" id="cd00025">
    <property type="entry name" value="BPI1"/>
    <property type="match status" value="1"/>
</dbReference>
<evidence type="ECO:0000313" key="6">
    <source>
        <dbReference type="EMBL" id="CAI5445554.1"/>
    </source>
</evidence>
<protein>
    <recommendedName>
        <fullName evidence="8">Lipid-binding serum glycoprotein C-terminal domain-containing protein</fullName>
    </recommendedName>
</protein>
<organism evidence="6 7">
    <name type="scientific">Caenorhabditis angaria</name>
    <dbReference type="NCBI Taxonomy" id="860376"/>
    <lineage>
        <taxon>Eukaryota</taxon>
        <taxon>Metazoa</taxon>
        <taxon>Ecdysozoa</taxon>
        <taxon>Nematoda</taxon>
        <taxon>Chromadorea</taxon>
        <taxon>Rhabditida</taxon>
        <taxon>Rhabditina</taxon>
        <taxon>Rhabditomorpha</taxon>
        <taxon>Rhabditoidea</taxon>
        <taxon>Rhabditidae</taxon>
        <taxon>Peloderinae</taxon>
        <taxon>Caenorhabditis</taxon>
    </lineage>
</organism>
<dbReference type="AlphaFoldDB" id="A0A9P1MZ34"/>
<accession>A0A9P1MZ34</accession>
<feature type="domain" description="Lipid-binding serum glycoprotein N-terminal" evidence="4">
    <location>
        <begin position="25"/>
        <end position="249"/>
    </location>
</feature>
<evidence type="ECO:0008006" key="8">
    <source>
        <dbReference type="Google" id="ProtNLM"/>
    </source>
</evidence>
<feature type="signal peptide" evidence="3">
    <location>
        <begin position="1"/>
        <end position="17"/>
    </location>
</feature>
<name>A0A9P1MZ34_9PELO</name>
<evidence type="ECO:0000256" key="2">
    <source>
        <dbReference type="ARBA" id="ARBA00023157"/>
    </source>
</evidence>
<dbReference type="Gene3D" id="3.15.20.10">
    <property type="entry name" value="Bactericidal permeability-increasing protein, domain 2"/>
    <property type="match status" value="1"/>
</dbReference>
<evidence type="ECO:0000313" key="7">
    <source>
        <dbReference type="Proteomes" id="UP001152747"/>
    </source>
</evidence>
<keyword evidence="7" id="KW-1185">Reference proteome</keyword>
<dbReference type="GO" id="GO:0005615">
    <property type="term" value="C:extracellular space"/>
    <property type="evidence" value="ECO:0007669"/>
    <property type="project" value="TreeGrafter"/>
</dbReference>
<proteinExistence type="inferred from homology"/>
<dbReference type="PANTHER" id="PTHR10504">
    <property type="entry name" value="BACTERICIDAL PERMEABILITY-INCREASING BPI PROTEIN-RELATED"/>
    <property type="match status" value="1"/>
</dbReference>
<comment type="caution">
    <text evidence="6">The sequence shown here is derived from an EMBL/GenBank/DDBJ whole genome shotgun (WGS) entry which is preliminary data.</text>
</comment>
<sequence length="479" mass="53857">MKVLFFLCSFFLHLILANNETLKVRLNYSVFKFFSKDGHHVVDEEIPNITIPNITVPFSTSVGDGIVSTDVLKIEKFKTPDIEFELSEEGISWQSKYGAVKLNGLWAAQFTELVTVRDSGWLTAIASDIRMNISASVFELDGQPQIRIGNCSVEIVHLHVEIGGSVLSWLVNLFRSPLSSLLKDVIHSQACAATRGILIDQANQFLHDLPTHIDIGKNFYVDYSLLKNPISTRKYAEFDLSADIIYGETSKCHAINQKNWTKPAGKNTGMVTTWVSVSIPNCLIESAHNNSLVKIIISKDLPIVQSYLQTTCGIFSICIGKFFEKLRTSYPNQYIDLFFHTYSTPFFTFSKLNGVMLNMSLAVDLYINPMQKTSKNILARLIVETISDVEPYLEKSRIFGNIRNFTIETREDFSNIGDVSTRFLSTFSSILSMTAKQAVRSILALGIPIPSFDNVTLADTSRIDIFDDFVLLNVDLKYN</sequence>
<dbReference type="InterPro" id="IPR001124">
    <property type="entry name" value="Lipid-bd_serum_glycop_C"/>
</dbReference>
<dbReference type="SMART" id="SM00329">
    <property type="entry name" value="BPI2"/>
    <property type="match status" value="1"/>
</dbReference>
<dbReference type="SUPFAM" id="SSF55394">
    <property type="entry name" value="Bactericidal permeability-increasing protein, BPI"/>
    <property type="match status" value="2"/>
</dbReference>